<feature type="compositionally biased region" description="Basic residues" evidence="1">
    <location>
        <begin position="98"/>
        <end position="110"/>
    </location>
</feature>
<feature type="compositionally biased region" description="Gly residues" evidence="1">
    <location>
        <begin position="87"/>
        <end position="97"/>
    </location>
</feature>
<feature type="compositionally biased region" description="Basic and acidic residues" evidence="1">
    <location>
        <begin position="61"/>
        <end position="81"/>
    </location>
</feature>
<dbReference type="Proteomes" id="UP000649739">
    <property type="component" value="Unassembled WGS sequence"/>
</dbReference>
<evidence type="ECO:0000313" key="2">
    <source>
        <dbReference type="EMBL" id="GGK02902.1"/>
    </source>
</evidence>
<feature type="region of interest" description="Disordered" evidence="1">
    <location>
        <begin position="37"/>
        <end position="123"/>
    </location>
</feature>
<comment type="caution">
    <text evidence="2">The sequence shown here is derived from an EMBL/GenBank/DDBJ whole genome shotgun (WGS) entry which is preliminary data.</text>
</comment>
<reference evidence="2" key="1">
    <citation type="journal article" date="2014" name="Int. J. Syst. Evol. Microbiol.">
        <title>Complete genome sequence of Corynebacterium casei LMG S-19264T (=DSM 44701T), isolated from a smear-ripened cheese.</title>
        <authorList>
            <consortium name="US DOE Joint Genome Institute (JGI-PGF)"/>
            <person name="Walter F."/>
            <person name="Albersmeier A."/>
            <person name="Kalinowski J."/>
            <person name="Ruckert C."/>
        </authorList>
    </citation>
    <scope>NUCLEOTIDE SEQUENCE</scope>
    <source>
        <strain evidence="2">JCM 3090</strain>
    </source>
</reference>
<organism evidence="2 3">
    <name type="scientific">Pilimelia anulata</name>
    <dbReference type="NCBI Taxonomy" id="53371"/>
    <lineage>
        <taxon>Bacteria</taxon>
        <taxon>Bacillati</taxon>
        <taxon>Actinomycetota</taxon>
        <taxon>Actinomycetes</taxon>
        <taxon>Micromonosporales</taxon>
        <taxon>Micromonosporaceae</taxon>
        <taxon>Pilimelia</taxon>
    </lineage>
</organism>
<dbReference type="AlphaFoldDB" id="A0A8J3FB08"/>
<reference evidence="2" key="2">
    <citation type="submission" date="2020-09" db="EMBL/GenBank/DDBJ databases">
        <authorList>
            <person name="Sun Q."/>
            <person name="Ohkuma M."/>
        </authorList>
    </citation>
    <scope>NUCLEOTIDE SEQUENCE</scope>
    <source>
        <strain evidence="2">JCM 3090</strain>
    </source>
</reference>
<proteinExistence type="predicted"/>
<keyword evidence="3" id="KW-1185">Reference proteome</keyword>
<evidence type="ECO:0000313" key="3">
    <source>
        <dbReference type="Proteomes" id="UP000649739"/>
    </source>
</evidence>
<accession>A0A8J3FB08</accession>
<sequence length="123" mass="13093">MQGRGAGERLGGGQAGGAVRLERVGVRALGHGVLRGWRRAVGRRREREGNAASSRVPAGRTTEKADITHSEIGRRGRDGGGRRPRGGPAGAERGGTGRPRRTIGRIRATRSFRSGPQRPNVRT</sequence>
<dbReference type="EMBL" id="BMQB01000008">
    <property type="protein sequence ID" value="GGK02902.1"/>
    <property type="molecule type" value="Genomic_DNA"/>
</dbReference>
<gene>
    <name evidence="2" type="ORF">GCM10010123_36110</name>
</gene>
<name>A0A8J3FB08_9ACTN</name>
<evidence type="ECO:0000256" key="1">
    <source>
        <dbReference type="SAM" id="MobiDB-lite"/>
    </source>
</evidence>
<protein>
    <submittedName>
        <fullName evidence="2">Uncharacterized protein</fullName>
    </submittedName>
</protein>